<evidence type="ECO:0000313" key="4">
    <source>
        <dbReference type="Proteomes" id="UP000236743"/>
    </source>
</evidence>
<evidence type="ECO:0000256" key="1">
    <source>
        <dbReference type="SAM" id="Phobius"/>
    </source>
</evidence>
<accession>A0A1H6CFT7</accession>
<reference evidence="3 4" key="1">
    <citation type="submission" date="2016-10" db="EMBL/GenBank/DDBJ databases">
        <authorList>
            <person name="de Groot N.N."/>
        </authorList>
    </citation>
    <scope>NUCLEOTIDE SEQUENCE [LARGE SCALE GENOMIC DNA]</scope>
    <source>
        <strain evidence="3 4">DSM 26656</strain>
    </source>
</reference>
<protein>
    <submittedName>
        <fullName evidence="3">Uncharacterized iron-regulated membrane protein</fullName>
    </submittedName>
</protein>
<dbReference type="EMBL" id="FNUY01000010">
    <property type="protein sequence ID" value="SEG71748.1"/>
    <property type="molecule type" value="Genomic_DNA"/>
</dbReference>
<dbReference type="OrthoDB" id="9791166at2"/>
<sequence>MTSVFSADAARDRAGTRTASFCRAVWRWHFYAGLLTLPFLILLATTGGLYLFRHQIDGFIHSDLKQVEMRSAEQRPASEIVARALASFPGRAVKYVPPETAAASAEVTIRDTTGMRMVVYVDPYDARVLGQIPDKGTIMWIVRQIHSLAYFGPIANGVIEIVGGWSILLVATGIFLWWPRKRSGGVVSVRGKPQQRLFWRDLHAVTGAFAGLFIVFLALSGMPWSVLWGSKVNEWANGNNFGYPAGVRVNVPMSDEHLHHAGPTSWSLEQAKMPESTQTSAGPIDLDAAVAKFDALGLMRGYAVNIPAGPQGVYTGSVYPDDMTRQRVIHLDQYSGNVLIDMGFADYGPLGKALEWGINVHMGQEFGLANKLVMLAVCLAIILLALSAGVMWWKRRPSGSMGVPPLPAHPSALPVVVAMLAIGGVIFPLVGASLVAMVLIDWLTTRNTATKRI</sequence>
<dbReference type="Proteomes" id="UP000236743">
    <property type="component" value="Unassembled WGS sequence"/>
</dbReference>
<dbReference type="Pfam" id="PF03413">
    <property type="entry name" value="PepSY"/>
    <property type="match status" value="1"/>
</dbReference>
<keyword evidence="1" id="KW-1133">Transmembrane helix</keyword>
<dbReference type="InterPro" id="IPR005625">
    <property type="entry name" value="PepSY-ass_TM"/>
</dbReference>
<feature type="transmembrane region" description="Helical" evidence="1">
    <location>
        <begin position="198"/>
        <end position="219"/>
    </location>
</feature>
<keyword evidence="4" id="KW-1185">Reference proteome</keyword>
<dbReference type="RefSeq" id="WP_103874526.1">
    <property type="nucleotide sequence ID" value="NZ_FNUY01000010.1"/>
</dbReference>
<dbReference type="PANTHER" id="PTHR34219">
    <property type="entry name" value="IRON-REGULATED INNER MEMBRANE PROTEIN-RELATED"/>
    <property type="match status" value="1"/>
</dbReference>
<feature type="domain" description="PepSY" evidence="2">
    <location>
        <begin position="77"/>
        <end position="131"/>
    </location>
</feature>
<keyword evidence="1" id="KW-0812">Transmembrane</keyword>
<feature type="transmembrane region" description="Helical" evidence="1">
    <location>
        <begin position="372"/>
        <end position="393"/>
    </location>
</feature>
<name>A0A1H6CFT7_9HYPH</name>
<feature type="transmembrane region" description="Helical" evidence="1">
    <location>
        <begin position="148"/>
        <end position="178"/>
    </location>
</feature>
<organism evidence="3 4">
    <name type="scientific">Bosea lathyri</name>
    <dbReference type="NCBI Taxonomy" id="1036778"/>
    <lineage>
        <taxon>Bacteria</taxon>
        <taxon>Pseudomonadati</taxon>
        <taxon>Pseudomonadota</taxon>
        <taxon>Alphaproteobacteria</taxon>
        <taxon>Hyphomicrobiales</taxon>
        <taxon>Boseaceae</taxon>
        <taxon>Bosea</taxon>
    </lineage>
</organism>
<keyword evidence="1" id="KW-0472">Membrane</keyword>
<dbReference type="InterPro" id="IPR025711">
    <property type="entry name" value="PepSY"/>
</dbReference>
<evidence type="ECO:0000313" key="3">
    <source>
        <dbReference type="EMBL" id="SEG71748.1"/>
    </source>
</evidence>
<feature type="transmembrane region" description="Helical" evidence="1">
    <location>
        <begin position="413"/>
        <end position="443"/>
    </location>
</feature>
<proteinExistence type="predicted"/>
<dbReference type="AlphaFoldDB" id="A0A1H6CFT7"/>
<dbReference type="PANTHER" id="PTHR34219:SF1">
    <property type="entry name" value="PEPSY DOMAIN-CONTAINING PROTEIN"/>
    <property type="match status" value="1"/>
</dbReference>
<dbReference type="Pfam" id="PF03929">
    <property type="entry name" value="PepSY_TM"/>
    <property type="match status" value="1"/>
</dbReference>
<evidence type="ECO:0000259" key="2">
    <source>
        <dbReference type="Pfam" id="PF03413"/>
    </source>
</evidence>
<gene>
    <name evidence="3" type="ORF">SAMN04488115_11057</name>
</gene>
<feature type="transmembrane region" description="Helical" evidence="1">
    <location>
        <begin position="30"/>
        <end position="52"/>
    </location>
</feature>